<reference evidence="1" key="1">
    <citation type="submission" date="2022-03" db="EMBL/GenBank/DDBJ databases">
        <authorList>
            <person name="Sayadi A."/>
        </authorList>
    </citation>
    <scope>NUCLEOTIDE SEQUENCE</scope>
</reference>
<accession>A0A9P0M838</accession>
<name>A0A9P0M838_ACAOB</name>
<keyword evidence="2" id="KW-1185">Reference proteome</keyword>
<dbReference type="Proteomes" id="UP001152888">
    <property type="component" value="Unassembled WGS sequence"/>
</dbReference>
<proteinExistence type="predicted"/>
<gene>
    <name evidence="1" type="ORF">ACAOBT_LOCUS31880</name>
</gene>
<comment type="caution">
    <text evidence="1">The sequence shown here is derived from an EMBL/GenBank/DDBJ whole genome shotgun (WGS) entry which is preliminary data.</text>
</comment>
<dbReference type="AlphaFoldDB" id="A0A9P0M838"/>
<evidence type="ECO:0000313" key="1">
    <source>
        <dbReference type="EMBL" id="CAH2010966.1"/>
    </source>
</evidence>
<sequence>YVSNRDEQLTPDTQNSSDILQLDLDKVHQVSREHNLAINPDKTQVLLFCSDQKRKTVEDSFHLTIDGITLQHTQTAKNSYRKMHSKIRYIYLSECGFSFANEVLVSIF</sequence>
<organism evidence="1 2">
    <name type="scientific">Acanthoscelides obtectus</name>
    <name type="common">Bean weevil</name>
    <name type="synonym">Bruchus obtectus</name>
    <dbReference type="NCBI Taxonomy" id="200917"/>
    <lineage>
        <taxon>Eukaryota</taxon>
        <taxon>Metazoa</taxon>
        <taxon>Ecdysozoa</taxon>
        <taxon>Arthropoda</taxon>
        <taxon>Hexapoda</taxon>
        <taxon>Insecta</taxon>
        <taxon>Pterygota</taxon>
        <taxon>Neoptera</taxon>
        <taxon>Endopterygota</taxon>
        <taxon>Coleoptera</taxon>
        <taxon>Polyphaga</taxon>
        <taxon>Cucujiformia</taxon>
        <taxon>Chrysomeloidea</taxon>
        <taxon>Chrysomelidae</taxon>
        <taxon>Bruchinae</taxon>
        <taxon>Bruchini</taxon>
        <taxon>Acanthoscelides</taxon>
    </lineage>
</organism>
<evidence type="ECO:0000313" key="2">
    <source>
        <dbReference type="Proteomes" id="UP001152888"/>
    </source>
</evidence>
<feature type="non-terminal residue" evidence="1">
    <location>
        <position position="1"/>
    </location>
</feature>
<dbReference type="OrthoDB" id="416454at2759"/>
<dbReference type="EMBL" id="CAKOFQ010008021">
    <property type="protein sequence ID" value="CAH2010966.1"/>
    <property type="molecule type" value="Genomic_DNA"/>
</dbReference>
<protein>
    <submittedName>
        <fullName evidence="1">Uncharacterized protein</fullName>
    </submittedName>
</protein>